<dbReference type="EC" id="2.7.13.3" evidence="3"/>
<organism evidence="18 19">
    <name type="scientific">Microbacterium sediminis</name>
    <dbReference type="NCBI Taxonomy" id="904291"/>
    <lineage>
        <taxon>Bacteria</taxon>
        <taxon>Bacillati</taxon>
        <taxon>Actinomycetota</taxon>
        <taxon>Actinomycetes</taxon>
        <taxon>Micrococcales</taxon>
        <taxon>Microbacteriaceae</taxon>
        <taxon>Microbacterium</taxon>
    </lineage>
</organism>
<evidence type="ECO:0000256" key="13">
    <source>
        <dbReference type="ARBA" id="ARBA00023136"/>
    </source>
</evidence>
<evidence type="ECO:0000256" key="5">
    <source>
        <dbReference type="ARBA" id="ARBA00022553"/>
    </source>
</evidence>
<evidence type="ECO:0000256" key="11">
    <source>
        <dbReference type="ARBA" id="ARBA00022989"/>
    </source>
</evidence>
<feature type="compositionally biased region" description="Acidic residues" evidence="15">
    <location>
        <begin position="523"/>
        <end position="532"/>
    </location>
</feature>
<dbReference type="SMART" id="SM00387">
    <property type="entry name" value="HATPase_c"/>
    <property type="match status" value="1"/>
</dbReference>
<dbReference type="PANTHER" id="PTHR43711:SF1">
    <property type="entry name" value="HISTIDINE KINASE 1"/>
    <property type="match status" value="1"/>
</dbReference>
<proteinExistence type="predicted"/>
<dbReference type="PROSITE" id="PS50109">
    <property type="entry name" value="HIS_KIN"/>
    <property type="match status" value="1"/>
</dbReference>
<name>A0A1B9NBM8_9MICO</name>
<dbReference type="CDD" id="cd00075">
    <property type="entry name" value="HATPase"/>
    <property type="match status" value="1"/>
</dbReference>
<evidence type="ECO:0000259" key="16">
    <source>
        <dbReference type="PROSITE" id="PS50109"/>
    </source>
</evidence>
<dbReference type="InterPro" id="IPR047669">
    <property type="entry name" value="MtrAB_MtrB"/>
</dbReference>
<dbReference type="STRING" id="904291.A7J15_06610"/>
<evidence type="ECO:0000256" key="1">
    <source>
        <dbReference type="ARBA" id="ARBA00000085"/>
    </source>
</evidence>
<evidence type="ECO:0000256" key="9">
    <source>
        <dbReference type="ARBA" id="ARBA00022777"/>
    </source>
</evidence>
<dbReference type="PANTHER" id="PTHR43711">
    <property type="entry name" value="TWO-COMPONENT HISTIDINE KINASE"/>
    <property type="match status" value="1"/>
</dbReference>
<keyword evidence="6" id="KW-0808">Transferase</keyword>
<dbReference type="FunFam" id="1.10.287.130:FF:000010">
    <property type="entry name" value="Two-component sensor histidine kinase"/>
    <property type="match status" value="1"/>
</dbReference>
<evidence type="ECO:0000256" key="10">
    <source>
        <dbReference type="ARBA" id="ARBA00022840"/>
    </source>
</evidence>
<evidence type="ECO:0000259" key="17">
    <source>
        <dbReference type="PROSITE" id="PS50885"/>
    </source>
</evidence>
<dbReference type="NCBIfam" id="NF040691">
    <property type="entry name" value="MtrAB_MtrB"/>
    <property type="match status" value="1"/>
</dbReference>
<feature type="domain" description="HAMP" evidence="17">
    <location>
        <begin position="221"/>
        <end position="273"/>
    </location>
</feature>
<dbReference type="InterPro" id="IPR003661">
    <property type="entry name" value="HisK_dim/P_dom"/>
</dbReference>
<dbReference type="SMART" id="SM00388">
    <property type="entry name" value="HisKA"/>
    <property type="match status" value="1"/>
</dbReference>
<keyword evidence="8" id="KW-0547">Nucleotide-binding</keyword>
<dbReference type="InterPro" id="IPR036097">
    <property type="entry name" value="HisK_dim/P_sf"/>
</dbReference>
<keyword evidence="19" id="KW-1185">Reference proteome</keyword>
<keyword evidence="5" id="KW-0597">Phosphoprotein</keyword>
<sequence>MRRPRVWGATIRRLWRGSLQFRTTTVAVAATVVAITIACVWMAAQIQTDLFESRSKEALEDASRAITAAQSELDAEQVDLERSALQGLMSRAKQTMIEQSGTSTIAWFRVDNTPSQIAPQNQAARDLPPELISNGLRERVNSSAAGQWWQSVELRDANGDAVPGLVVGQQLVLPGVGGYGVYFGYDLSESAQTLTFVQRTLWIAGIVLVLIMGLVTWLVLRSVTEPIVEVAETTQRLAAGDMKARIEVRGDDELAVLGSSFNQMADSIERQIAELAELSLVQQRFVSDVSHELRTPLTTIRLAADVLNDARSEFGPLESRSAELMHTQVVRFEELLTDLLEISRYDAGSAQLATEARSLAQLTEEVVESMRPLAEQHGTELRVVTPGGFTPVDMDPRRIRRILRNLIGNAIEHGEGRPIVITVDSDEDAVAVGVRDYGMGMSPDDSQRVFDRFWRADPSRQRTIGGTGLGLSIALGDAKLHGGALEVWSALGRGTNFVLTLPRTPGVELLSSPVPLEPRDDEVVPDVAGEES</sequence>
<evidence type="ECO:0000256" key="7">
    <source>
        <dbReference type="ARBA" id="ARBA00022692"/>
    </source>
</evidence>
<evidence type="ECO:0000256" key="12">
    <source>
        <dbReference type="ARBA" id="ARBA00023012"/>
    </source>
</evidence>
<keyword evidence="12" id="KW-0902">Two-component regulatory system</keyword>
<dbReference type="SUPFAM" id="SSF55874">
    <property type="entry name" value="ATPase domain of HSP90 chaperone/DNA topoisomerase II/histidine kinase"/>
    <property type="match status" value="1"/>
</dbReference>
<dbReference type="SUPFAM" id="SSF47384">
    <property type="entry name" value="Homodimeric domain of signal transducing histidine kinase"/>
    <property type="match status" value="1"/>
</dbReference>
<feature type="domain" description="Histidine kinase" evidence="16">
    <location>
        <begin position="288"/>
        <end position="505"/>
    </location>
</feature>
<comment type="catalytic activity">
    <reaction evidence="1">
        <text>ATP + protein L-histidine = ADP + protein N-phospho-L-histidine.</text>
        <dbReference type="EC" id="2.7.13.3"/>
    </reaction>
</comment>
<evidence type="ECO:0000256" key="14">
    <source>
        <dbReference type="ARBA" id="ARBA00035305"/>
    </source>
</evidence>
<evidence type="ECO:0000256" key="8">
    <source>
        <dbReference type="ARBA" id="ARBA00022741"/>
    </source>
</evidence>
<dbReference type="Proteomes" id="UP000093355">
    <property type="component" value="Unassembled WGS sequence"/>
</dbReference>
<dbReference type="PROSITE" id="PS50885">
    <property type="entry name" value="HAMP"/>
    <property type="match status" value="1"/>
</dbReference>
<comment type="subcellular location">
    <subcellularLocation>
        <location evidence="2">Cell membrane</location>
        <topology evidence="2">Multi-pass membrane protein</topology>
    </subcellularLocation>
</comment>
<keyword evidence="7" id="KW-0812">Transmembrane</keyword>
<dbReference type="InterPro" id="IPR050736">
    <property type="entry name" value="Sensor_HK_Regulatory"/>
</dbReference>
<dbReference type="GO" id="GO:0005886">
    <property type="term" value="C:plasma membrane"/>
    <property type="evidence" value="ECO:0007669"/>
    <property type="project" value="UniProtKB-SubCell"/>
</dbReference>
<protein>
    <recommendedName>
        <fullName evidence="14">Sensor histidine kinase MtrB</fullName>
        <ecNumber evidence="3">2.7.13.3</ecNumber>
    </recommendedName>
</protein>
<evidence type="ECO:0000256" key="3">
    <source>
        <dbReference type="ARBA" id="ARBA00012438"/>
    </source>
</evidence>
<evidence type="ECO:0000256" key="2">
    <source>
        <dbReference type="ARBA" id="ARBA00004651"/>
    </source>
</evidence>
<dbReference type="AlphaFoldDB" id="A0A1B9NBM8"/>
<dbReference type="PRINTS" id="PR00344">
    <property type="entry name" value="BCTRLSENSOR"/>
</dbReference>
<dbReference type="InterPro" id="IPR003660">
    <property type="entry name" value="HAMP_dom"/>
</dbReference>
<dbReference type="CDD" id="cd00082">
    <property type="entry name" value="HisKA"/>
    <property type="match status" value="1"/>
</dbReference>
<dbReference type="CDD" id="cd06225">
    <property type="entry name" value="HAMP"/>
    <property type="match status" value="1"/>
</dbReference>
<dbReference type="Gene3D" id="3.30.565.10">
    <property type="entry name" value="Histidine kinase-like ATPase, C-terminal domain"/>
    <property type="match status" value="1"/>
</dbReference>
<feature type="region of interest" description="Disordered" evidence="15">
    <location>
        <begin position="511"/>
        <end position="532"/>
    </location>
</feature>
<dbReference type="SUPFAM" id="SSF158472">
    <property type="entry name" value="HAMP domain-like"/>
    <property type="match status" value="1"/>
</dbReference>
<keyword evidence="9 18" id="KW-0418">Kinase</keyword>
<dbReference type="GO" id="GO:0005524">
    <property type="term" value="F:ATP binding"/>
    <property type="evidence" value="ECO:0007669"/>
    <property type="project" value="UniProtKB-KW"/>
</dbReference>
<dbReference type="SMART" id="SM00304">
    <property type="entry name" value="HAMP"/>
    <property type="match status" value="1"/>
</dbReference>
<dbReference type="Pfam" id="PF00672">
    <property type="entry name" value="HAMP"/>
    <property type="match status" value="1"/>
</dbReference>
<keyword evidence="11" id="KW-1133">Transmembrane helix</keyword>
<dbReference type="InterPro" id="IPR036890">
    <property type="entry name" value="HATPase_C_sf"/>
</dbReference>
<evidence type="ECO:0000256" key="4">
    <source>
        <dbReference type="ARBA" id="ARBA00022475"/>
    </source>
</evidence>
<dbReference type="Pfam" id="PF02518">
    <property type="entry name" value="HATPase_c"/>
    <property type="match status" value="1"/>
</dbReference>
<evidence type="ECO:0000313" key="19">
    <source>
        <dbReference type="Proteomes" id="UP000093355"/>
    </source>
</evidence>
<dbReference type="InterPro" id="IPR005467">
    <property type="entry name" value="His_kinase_dom"/>
</dbReference>
<dbReference type="InterPro" id="IPR003594">
    <property type="entry name" value="HATPase_dom"/>
</dbReference>
<keyword evidence="13" id="KW-0472">Membrane</keyword>
<evidence type="ECO:0000256" key="15">
    <source>
        <dbReference type="SAM" id="MobiDB-lite"/>
    </source>
</evidence>
<dbReference type="FunFam" id="3.30.565.10:FF:000013">
    <property type="entry name" value="Two-component sensor histidine kinase"/>
    <property type="match status" value="1"/>
</dbReference>
<dbReference type="GO" id="GO:0000155">
    <property type="term" value="F:phosphorelay sensor kinase activity"/>
    <property type="evidence" value="ECO:0007669"/>
    <property type="project" value="InterPro"/>
</dbReference>
<dbReference type="InterPro" id="IPR004358">
    <property type="entry name" value="Sig_transdc_His_kin-like_C"/>
</dbReference>
<dbReference type="EMBL" id="LXMD01000023">
    <property type="protein sequence ID" value="OCG73987.1"/>
    <property type="molecule type" value="Genomic_DNA"/>
</dbReference>
<evidence type="ECO:0000256" key="6">
    <source>
        <dbReference type="ARBA" id="ARBA00022679"/>
    </source>
</evidence>
<dbReference type="Pfam" id="PF00512">
    <property type="entry name" value="HisKA"/>
    <property type="match status" value="1"/>
</dbReference>
<keyword evidence="10" id="KW-0067">ATP-binding</keyword>
<keyword evidence="4" id="KW-1003">Cell membrane</keyword>
<comment type="caution">
    <text evidence="18">The sequence shown here is derived from an EMBL/GenBank/DDBJ whole genome shotgun (WGS) entry which is preliminary data.</text>
</comment>
<accession>A0A1B9NBM8</accession>
<reference evidence="18 19" key="1">
    <citation type="submission" date="2016-05" db="EMBL/GenBank/DDBJ databases">
        <authorList>
            <person name="Lavstsen T."/>
            <person name="Jespersen J.S."/>
        </authorList>
    </citation>
    <scope>NUCLEOTIDE SEQUENCE [LARGE SCALE GENOMIC DNA]</scope>
    <source>
        <strain evidence="18 19">YLB-01</strain>
    </source>
</reference>
<gene>
    <name evidence="18" type="ORF">A7J15_06610</name>
</gene>
<dbReference type="Gene3D" id="6.10.340.10">
    <property type="match status" value="1"/>
</dbReference>
<evidence type="ECO:0000313" key="18">
    <source>
        <dbReference type="EMBL" id="OCG73987.1"/>
    </source>
</evidence>
<dbReference type="Gene3D" id="1.10.287.130">
    <property type="match status" value="1"/>
</dbReference>